<proteinExistence type="predicted"/>
<accession>A0A517WZD6</accession>
<keyword evidence="3" id="KW-0732">Signal</keyword>
<gene>
    <name evidence="4" type="ORF">V202x_40220</name>
</gene>
<dbReference type="Proteomes" id="UP000318384">
    <property type="component" value="Chromosome"/>
</dbReference>
<evidence type="ECO:0000256" key="2">
    <source>
        <dbReference type="SAM" id="MobiDB-lite"/>
    </source>
</evidence>
<evidence type="ECO:0000256" key="1">
    <source>
        <dbReference type="SAM" id="Coils"/>
    </source>
</evidence>
<evidence type="ECO:0000256" key="3">
    <source>
        <dbReference type="SAM" id="SignalP"/>
    </source>
</evidence>
<sequence length="133" mass="14985" precursor="true">MRTNKLTNLIVVLFTGIALTICTADSVPAQKKETKSTEATAKETKTTRKKSKVRVPPHYGKLNLSKEQRDKIYKIQANYKSQMDSLRKQLAELNSKRKAECETVLTASQKSILDKILSDIASKKETSKKTVKK</sequence>
<feature type="signal peptide" evidence="3">
    <location>
        <begin position="1"/>
        <end position="24"/>
    </location>
</feature>
<reference evidence="4 5" key="1">
    <citation type="submission" date="2019-03" db="EMBL/GenBank/DDBJ databases">
        <title>Deep-cultivation of Planctomycetes and their phenomic and genomic characterization uncovers novel biology.</title>
        <authorList>
            <person name="Wiegand S."/>
            <person name="Jogler M."/>
            <person name="Boedeker C."/>
            <person name="Pinto D."/>
            <person name="Vollmers J."/>
            <person name="Rivas-Marin E."/>
            <person name="Kohn T."/>
            <person name="Peeters S.H."/>
            <person name="Heuer A."/>
            <person name="Rast P."/>
            <person name="Oberbeckmann S."/>
            <person name="Bunk B."/>
            <person name="Jeske O."/>
            <person name="Meyerdierks A."/>
            <person name="Storesund J.E."/>
            <person name="Kallscheuer N."/>
            <person name="Luecker S."/>
            <person name="Lage O.M."/>
            <person name="Pohl T."/>
            <person name="Merkel B.J."/>
            <person name="Hornburger P."/>
            <person name="Mueller R.-W."/>
            <person name="Bruemmer F."/>
            <person name="Labrenz M."/>
            <person name="Spormann A.M."/>
            <person name="Op den Camp H."/>
            <person name="Overmann J."/>
            <person name="Amann R."/>
            <person name="Jetten M.S.M."/>
            <person name="Mascher T."/>
            <person name="Medema M.H."/>
            <person name="Devos D.P."/>
            <person name="Kaster A.-K."/>
            <person name="Ovreas L."/>
            <person name="Rohde M."/>
            <person name="Galperin M.Y."/>
            <person name="Jogler C."/>
        </authorList>
    </citation>
    <scope>NUCLEOTIDE SEQUENCE [LARGE SCALE GENOMIC DNA]</scope>
    <source>
        <strain evidence="4 5">V202</strain>
    </source>
</reference>
<evidence type="ECO:0008006" key="6">
    <source>
        <dbReference type="Google" id="ProtNLM"/>
    </source>
</evidence>
<keyword evidence="1" id="KW-0175">Coiled coil</keyword>
<protein>
    <recommendedName>
        <fullName evidence="6">LTXXQ motif protein</fullName>
    </recommendedName>
</protein>
<dbReference type="EMBL" id="CP037422">
    <property type="protein sequence ID" value="QDU10610.1"/>
    <property type="molecule type" value="Genomic_DNA"/>
</dbReference>
<feature type="compositionally biased region" description="Basic and acidic residues" evidence="2">
    <location>
        <begin position="31"/>
        <end position="46"/>
    </location>
</feature>
<evidence type="ECO:0000313" key="4">
    <source>
        <dbReference type="EMBL" id="QDU10610.1"/>
    </source>
</evidence>
<feature type="coiled-coil region" evidence="1">
    <location>
        <begin position="76"/>
        <end position="103"/>
    </location>
</feature>
<feature type="chain" id="PRO_5021875094" description="LTXXQ motif protein" evidence="3">
    <location>
        <begin position="25"/>
        <end position="133"/>
    </location>
</feature>
<organism evidence="4 5">
    <name type="scientific">Gimesia aquarii</name>
    <dbReference type="NCBI Taxonomy" id="2527964"/>
    <lineage>
        <taxon>Bacteria</taxon>
        <taxon>Pseudomonadati</taxon>
        <taxon>Planctomycetota</taxon>
        <taxon>Planctomycetia</taxon>
        <taxon>Planctomycetales</taxon>
        <taxon>Planctomycetaceae</taxon>
        <taxon>Gimesia</taxon>
    </lineage>
</organism>
<keyword evidence="5" id="KW-1185">Reference proteome</keyword>
<dbReference type="OrthoDB" id="214204at2"/>
<name>A0A517WZD6_9PLAN</name>
<feature type="region of interest" description="Disordered" evidence="2">
    <location>
        <begin position="31"/>
        <end position="54"/>
    </location>
</feature>
<dbReference type="AlphaFoldDB" id="A0A517WZD6"/>
<dbReference type="RefSeq" id="WP_145178395.1">
    <property type="nucleotide sequence ID" value="NZ_CP037422.1"/>
</dbReference>
<evidence type="ECO:0000313" key="5">
    <source>
        <dbReference type="Proteomes" id="UP000318384"/>
    </source>
</evidence>